<accession>A0ABS2VNR0</accession>
<evidence type="ECO:0000313" key="3">
    <source>
        <dbReference type="Proteomes" id="UP000788262"/>
    </source>
</evidence>
<evidence type="ECO:0000313" key="2">
    <source>
        <dbReference type="EMBL" id="MBN0044748.1"/>
    </source>
</evidence>
<dbReference type="RefSeq" id="WP_205382965.1">
    <property type="nucleotide sequence ID" value="NZ_JAFFZS010000007.1"/>
</dbReference>
<sequence>MPGLPPLPGALLAVGTGLDLRSSLERVVDGAAEPTGARHAARDGLTGVRTPPPPRAGAVVHGRRPTRRPGARTARPPRHPGPRPACAGVPG</sequence>
<feature type="region of interest" description="Disordered" evidence="1">
    <location>
        <begin position="30"/>
        <end position="91"/>
    </location>
</feature>
<name>A0ABS2VNR0_STRAS</name>
<organism evidence="2 3">
    <name type="scientific">Streptomyces actuosus</name>
    <dbReference type="NCBI Taxonomy" id="1885"/>
    <lineage>
        <taxon>Bacteria</taxon>
        <taxon>Bacillati</taxon>
        <taxon>Actinomycetota</taxon>
        <taxon>Actinomycetes</taxon>
        <taxon>Kitasatosporales</taxon>
        <taxon>Streptomycetaceae</taxon>
        <taxon>Streptomyces</taxon>
    </lineage>
</organism>
<feature type="compositionally biased region" description="Basic residues" evidence="1">
    <location>
        <begin position="61"/>
        <end position="81"/>
    </location>
</feature>
<dbReference type="EMBL" id="JAFFZS010000007">
    <property type="protein sequence ID" value="MBN0044748.1"/>
    <property type="molecule type" value="Genomic_DNA"/>
</dbReference>
<gene>
    <name evidence="2" type="ORF">JS756_11630</name>
</gene>
<reference evidence="2 3" key="1">
    <citation type="submission" date="2021-02" db="EMBL/GenBank/DDBJ databases">
        <title>Whole genome sequencing of Streptomyces actuosus VRA1.</title>
        <authorList>
            <person name="Sen G."/>
            <person name="Sen A."/>
        </authorList>
    </citation>
    <scope>NUCLEOTIDE SEQUENCE [LARGE SCALE GENOMIC DNA]</scope>
    <source>
        <strain evidence="2 3">VRA1</strain>
    </source>
</reference>
<proteinExistence type="predicted"/>
<protein>
    <submittedName>
        <fullName evidence="2">Uncharacterized protein</fullName>
    </submittedName>
</protein>
<comment type="caution">
    <text evidence="2">The sequence shown here is derived from an EMBL/GenBank/DDBJ whole genome shotgun (WGS) entry which is preliminary data.</text>
</comment>
<keyword evidence="3" id="KW-1185">Reference proteome</keyword>
<dbReference type="Proteomes" id="UP000788262">
    <property type="component" value="Unassembled WGS sequence"/>
</dbReference>
<evidence type="ECO:0000256" key="1">
    <source>
        <dbReference type="SAM" id="MobiDB-lite"/>
    </source>
</evidence>